<proteinExistence type="predicted"/>
<evidence type="ECO:0000313" key="2">
    <source>
        <dbReference type="EMBL" id="GAA3965181.1"/>
    </source>
</evidence>
<dbReference type="CDD" id="cd00038">
    <property type="entry name" value="CAP_ED"/>
    <property type="match status" value="1"/>
</dbReference>
<dbReference type="InterPro" id="IPR014710">
    <property type="entry name" value="RmlC-like_jellyroll"/>
</dbReference>
<sequence length="194" mass="22873">MLFHFKDQFPQLKPFLDKYLEFLKRLEVPTKTVLLEEGKVSQNYIYIEKGCVRAFFNNNGEAKTVQFFFENEGLTSFESFINNSPSLLTIETIEPSVVYLLPKKYVTELVKELVNEPEFTQLILQVSAGRQMHYMNEFFSFIRDTPEQRYQNLLNNRPHIIQRVPQHYIASYLGVTTVHLSRIKRKIAKGKSHF</sequence>
<protein>
    <submittedName>
        <fullName evidence="2">Crp/Fnr family transcriptional regulator</fullName>
    </submittedName>
</protein>
<evidence type="ECO:0000259" key="1">
    <source>
        <dbReference type="Pfam" id="PF00027"/>
    </source>
</evidence>
<dbReference type="InterPro" id="IPR000595">
    <property type="entry name" value="cNMP-bd_dom"/>
</dbReference>
<gene>
    <name evidence="2" type="ORF">GCM10022210_12050</name>
</gene>
<accession>A0ABP7PGB6</accession>
<dbReference type="SUPFAM" id="SSF51206">
    <property type="entry name" value="cAMP-binding domain-like"/>
    <property type="match status" value="1"/>
</dbReference>
<name>A0ABP7PGB6_9SPHI</name>
<dbReference type="EMBL" id="BAAAZC010000008">
    <property type="protein sequence ID" value="GAA3965181.1"/>
    <property type="molecule type" value="Genomic_DNA"/>
</dbReference>
<evidence type="ECO:0000313" key="3">
    <source>
        <dbReference type="Proteomes" id="UP001500742"/>
    </source>
</evidence>
<keyword evidence="3" id="KW-1185">Reference proteome</keyword>
<dbReference type="InterPro" id="IPR018490">
    <property type="entry name" value="cNMP-bd_dom_sf"/>
</dbReference>
<dbReference type="Pfam" id="PF00027">
    <property type="entry name" value="cNMP_binding"/>
    <property type="match status" value="1"/>
</dbReference>
<reference evidence="3" key="1">
    <citation type="journal article" date="2019" name="Int. J. Syst. Evol. Microbiol.">
        <title>The Global Catalogue of Microorganisms (GCM) 10K type strain sequencing project: providing services to taxonomists for standard genome sequencing and annotation.</title>
        <authorList>
            <consortium name="The Broad Institute Genomics Platform"/>
            <consortium name="The Broad Institute Genome Sequencing Center for Infectious Disease"/>
            <person name="Wu L."/>
            <person name="Ma J."/>
        </authorList>
    </citation>
    <scope>NUCLEOTIDE SEQUENCE [LARGE SCALE GENOMIC DNA]</scope>
    <source>
        <strain evidence="3">JCM 16601</strain>
    </source>
</reference>
<feature type="domain" description="Cyclic nucleotide-binding" evidence="1">
    <location>
        <begin position="27"/>
        <end position="111"/>
    </location>
</feature>
<dbReference type="RefSeq" id="WP_259092483.1">
    <property type="nucleotide sequence ID" value="NZ_BAAAZC010000008.1"/>
</dbReference>
<dbReference type="Gene3D" id="2.60.120.10">
    <property type="entry name" value="Jelly Rolls"/>
    <property type="match status" value="1"/>
</dbReference>
<organism evidence="2 3">
    <name type="scientific">Mucilaginibacter dorajii</name>
    <dbReference type="NCBI Taxonomy" id="692994"/>
    <lineage>
        <taxon>Bacteria</taxon>
        <taxon>Pseudomonadati</taxon>
        <taxon>Bacteroidota</taxon>
        <taxon>Sphingobacteriia</taxon>
        <taxon>Sphingobacteriales</taxon>
        <taxon>Sphingobacteriaceae</taxon>
        <taxon>Mucilaginibacter</taxon>
    </lineage>
</organism>
<dbReference type="Proteomes" id="UP001500742">
    <property type="component" value="Unassembled WGS sequence"/>
</dbReference>
<comment type="caution">
    <text evidence="2">The sequence shown here is derived from an EMBL/GenBank/DDBJ whole genome shotgun (WGS) entry which is preliminary data.</text>
</comment>